<evidence type="ECO:0000256" key="2">
    <source>
        <dbReference type="ARBA" id="ARBA00005551"/>
    </source>
</evidence>
<dbReference type="Gene3D" id="1.20.1530.20">
    <property type="match status" value="1"/>
</dbReference>
<evidence type="ECO:0000256" key="9">
    <source>
        <dbReference type="SAM" id="Phobius"/>
    </source>
</evidence>
<dbReference type="Proteomes" id="UP000324194">
    <property type="component" value="Chromosome 1"/>
</dbReference>
<feature type="domain" description="RCK N-terminal" evidence="11">
    <location>
        <begin position="413"/>
        <end position="528"/>
    </location>
</feature>
<feature type="transmembrane region" description="Helical" evidence="9">
    <location>
        <begin position="359"/>
        <end position="382"/>
    </location>
</feature>
<feature type="transmembrane region" description="Helical" evidence="9">
    <location>
        <begin position="115"/>
        <end position="135"/>
    </location>
</feature>
<name>A0A5E4PEB4_9COXI</name>
<keyword evidence="3" id="KW-0813">Transport</keyword>
<dbReference type="SUPFAM" id="SSF51735">
    <property type="entry name" value="NAD(P)-binding Rossmann-fold domains"/>
    <property type="match status" value="1"/>
</dbReference>
<dbReference type="KEGG" id="asip:AQUSIP_01860"/>
<keyword evidence="5 9" id="KW-0812">Transmembrane</keyword>
<dbReference type="RefSeq" id="WP_148337746.1">
    <property type="nucleotide sequence ID" value="NZ_LR699119.1"/>
</dbReference>
<feature type="domain" description="Cation/H+ exchanger transmembrane" evidence="10">
    <location>
        <begin position="15"/>
        <end position="369"/>
    </location>
</feature>
<reference evidence="12 13" key="1">
    <citation type="submission" date="2019-08" db="EMBL/GenBank/DDBJ databases">
        <authorList>
            <person name="Guy L."/>
        </authorList>
    </citation>
    <scope>NUCLEOTIDE SEQUENCE [LARGE SCALE GENOMIC DNA]</scope>
    <source>
        <strain evidence="12 13">SGT-108</strain>
    </source>
</reference>
<sequence length="551" mass="60824">MVNVLFNEFAVLMALSVVVGIVALNLRQPLILSFIIVGIISGPSFLSWIKARSEIEVLASFGITLLLFIVGLKLDLNLIRSFGRVALIAGASQIVLTTVLGGLVGWALGFDAVPAFFLAFTLTFSSTIIIIKILSDNEEIDSLYGRISIGILIVQDLVVVLAIIFLSALRLHEASYGQLGLAMLILMLKGVGFLLMLGVLMRWVFPVLLAQLAKSRELLILFAFSWAVMLAATGEYLGFGKEVGGFLAGVSLASSHYRDAMASRLESVRNLLLLFFFLNLGASLRFDALETEIMPAIILSLFVLFAKPLIVMIMLGSLRFKKRTSFLTGLTMGQISEFSLILSALGANLGYIDTGMESLVTFIGLVTIAFSSYMMTYANAFYRWMSPFLGVLQRQAANRENMDASNHLPSVDIIIYGFGRHGVHMAQRLANYGYKILGIDFDPRKIFRWHNQAISLKYGDAEDVEFIKHLPLEQVKWVVSTIPHRDANQTLVTSLRESHYKGKIALSVYHENEIEISRNLGADLLFIPYEDAAVSAAKRLAEDMNPAGFSH</sequence>
<feature type="transmembrane region" description="Helical" evidence="9">
    <location>
        <begin position="217"/>
        <end position="237"/>
    </location>
</feature>
<keyword evidence="6 9" id="KW-1133">Transmembrane helix</keyword>
<gene>
    <name evidence="12" type="primary">ybaL_1</name>
    <name evidence="12" type="ORF">AQUSIP_01860</name>
</gene>
<evidence type="ECO:0000256" key="4">
    <source>
        <dbReference type="ARBA" id="ARBA00022449"/>
    </source>
</evidence>
<keyword evidence="13" id="KW-1185">Reference proteome</keyword>
<dbReference type="Gene3D" id="3.40.50.720">
    <property type="entry name" value="NAD(P)-binding Rossmann-like Domain"/>
    <property type="match status" value="1"/>
</dbReference>
<dbReference type="InterPro" id="IPR006153">
    <property type="entry name" value="Cation/H_exchanger_TM"/>
</dbReference>
<evidence type="ECO:0000256" key="6">
    <source>
        <dbReference type="ARBA" id="ARBA00022989"/>
    </source>
</evidence>
<dbReference type="GO" id="GO:0006813">
    <property type="term" value="P:potassium ion transport"/>
    <property type="evidence" value="ECO:0007669"/>
    <property type="project" value="InterPro"/>
</dbReference>
<dbReference type="GO" id="GO:0016020">
    <property type="term" value="C:membrane"/>
    <property type="evidence" value="ECO:0007669"/>
    <property type="project" value="UniProtKB-SubCell"/>
</dbReference>
<dbReference type="GO" id="GO:0015297">
    <property type="term" value="F:antiporter activity"/>
    <property type="evidence" value="ECO:0007669"/>
    <property type="project" value="UniProtKB-KW"/>
</dbReference>
<evidence type="ECO:0000256" key="8">
    <source>
        <dbReference type="ARBA" id="ARBA00023136"/>
    </source>
</evidence>
<dbReference type="PANTHER" id="PTHR42751">
    <property type="entry name" value="SODIUM/HYDROGEN EXCHANGER FAMILY/TRKA DOMAIN PROTEIN"/>
    <property type="match status" value="1"/>
</dbReference>
<dbReference type="Pfam" id="PF00999">
    <property type="entry name" value="Na_H_Exchanger"/>
    <property type="match status" value="1"/>
</dbReference>
<feature type="transmembrane region" description="Helical" evidence="9">
    <location>
        <begin position="327"/>
        <end position="347"/>
    </location>
</feature>
<evidence type="ECO:0000313" key="13">
    <source>
        <dbReference type="Proteomes" id="UP000324194"/>
    </source>
</evidence>
<dbReference type="InterPro" id="IPR036291">
    <property type="entry name" value="NAD(P)-bd_dom_sf"/>
</dbReference>
<feature type="transmembrane region" description="Helical" evidence="9">
    <location>
        <begin position="86"/>
        <end position="109"/>
    </location>
</feature>
<dbReference type="PANTHER" id="PTHR42751:SF6">
    <property type="entry name" value="CONSERVED INTEGRAL MEMBRANE TRANSPORT PROTEIN-RELATED"/>
    <property type="match status" value="1"/>
</dbReference>
<dbReference type="GO" id="GO:1902600">
    <property type="term" value="P:proton transmembrane transport"/>
    <property type="evidence" value="ECO:0007669"/>
    <property type="project" value="InterPro"/>
</dbReference>
<organism evidence="12 13">
    <name type="scientific">Aquicella siphonis</name>
    <dbReference type="NCBI Taxonomy" id="254247"/>
    <lineage>
        <taxon>Bacteria</taxon>
        <taxon>Pseudomonadati</taxon>
        <taxon>Pseudomonadota</taxon>
        <taxon>Gammaproteobacteria</taxon>
        <taxon>Legionellales</taxon>
        <taxon>Coxiellaceae</taxon>
        <taxon>Aquicella</taxon>
    </lineage>
</organism>
<proteinExistence type="inferred from homology"/>
<evidence type="ECO:0000259" key="11">
    <source>
        <dbReference type="Pfam" id="PF02254"/>
    </source>
</evidence>
<feature type="transmembrane region" description="Helical" evidence="9">
    <location>
        <begin position="294"/>
        <end position="315"/>
    </location>
</feature>
<evidence type="ECO:0000256" key="1">
    <source>
        <dbReference type="ARBA" id="ARBA00004141"/>
    </source>
</evidence>
<evidence type="ECO:0000256" key="3">
    <source>
        <dbReference type="ARBA" id="ARBA00022448"/>
    </source>
</evidence>
<evidence type="ECO:0000259" key="10">
    <source>
        <dbReference type="Pfam" id="PF00999"/>
    </source>
</evidence>
<keyword evidence="8 9" id="KW-0472">Membrane</keyword>
<dbReference type="InterPro" id="IPR003148">
    <property type="entry name" value="RCK_N"/>
</dbReference>
<dbReference type="EMBL" id="LR699119">
    <property type="protein sequence ID" value="VVC74912.1"/>
    <property type="molecule type" value="Genomic_DNA"/>
</dbReference>
<dbReference type="OrthoDB" id="3418949at2"/>
<feature type="transmembrane region" description="Helical" evidence="9">
    <location>
        <begin position="147"/>
        <end position="169"/>
    </location>
</feature>
<dbReference type="AlphaFoldDB" id="A0A5E4PEB4"/>
<dbReference type="InterPro" id="IPR038770">
    <property type="entry name" value="Na+/solute_symporter_sf"/>
</dbReference>
<feature type="transmembrane region" description="Helical" evidence="9">
    <location>
        <begin position="6"/>
        <end position="24"/>
    </location>
</feature>
<keyword evidence="7" id="KW-0406">Ion transport</keyword>
<comment type="similarity">
    <text evidence="2">Belongs to the monovalent cation:proton antiporter 2 (CPA2) transporter (TC 2.A.37) family.</text>
</comment>
<feature type="transmembrane region" description="Helical" evidence="9">
    <location>
        <begin position="31"/>
        <end position="49"/>
    </location>
</feature>
<feature type="transmembrane region" description="Helical" evidence="9">
    <location>
        <begin position="55"/>
        <end position="74"/>
    </location>
</feature>
<comment type="subcellular location">
    <subcellularLocation>
        <location evidence="1">Membrane</location>
        <topology evidence="1">Multi-pass membrane protein</topology>
    </subcellularLocation>
</comment>
<protein>
    <submittedName>
        <fullName evidence="12">Inner membrane protein YbaL</fullName>
    </submittedName>
</protein>
<evidence type="ECO:0000256" key="7">
    <source>
        <dbReference type="ARBA" id="ARBA00023065"/>
    </source>
</evidence>
<evidence type="ECO:0000256" key="5">
    <source>
        <dbReference type="ARBA" id="ARBA00022692"/>
    </source>
</evidence>
<evidence type="ECO:0000313" key="12">
    <source>
        <dbReference type="EMBL" id="VVC74912.1"/>
    </source>
</evidence>
<keyword evidence="4" id="KW-0050">Antiport</keyword>
<feature type="transmembrane region" description="Helical" evidence="9">
    <location>
        <begin position="181"/>
        <end position="205"/>
    </location>
</feature>
<accession>A0A5E4PEB4</accession>
<feature type="transmembrane region" description="Helical" evidence="9">
    <location>
        <begin position="271"/>
        <end position="288"/>
    </location>
</feature>
<dbReference type="Pfam" id="PF02254">
    <property type="entry name" value="TrkA_N"/>
    <property type="match status" value="1"/>
</dbReference>